<gene>
    <name evidence="2" type="ORF">LCGC14_0134790</name>
</gene>
<sequence>MLQILFALGFASAALAAGANGPIVHHTQLDWDNDTPWFGGLSGVEMRADGKQMTVISDRGRIMVADLARDALGTLTGLEVIHSVALRDQKGAVMDKPHADAEGLAIAPDGSIFISYEGQHRIARTNLADGTTEQIIAPPQGALLRENAGFEALAVDAEGSLYALPEDTRSNQIPLYKYQNDAWSIAAYLEKDSPFVPVGADFDDEGRLYLLERTVTPLGFRTRLRRIELAGDQTSAVTLLQTLPARYDNLEALTVWRDGAGRTRVTMISDDNFLSVQQTQVIELTITQ</sequence>
<evidence type="ECO:0000313" key="2">
    <source>
        <dbReference type="EMBL" id="KKN99733.1"/>
    </source>
</evidence>
<dbReference type="Gene3D" id="2.120.10.30">
    <property type="entry name" value="TolB, C-terminal domain"/>
    <property type="match status" value="1"/>
</dbReference>
<name>A0A0F9Y529_9ZZZZ</name>
<dbReference type="SUPFAM" id="SSF101898">
    <property type="entry name" value="NHL repeat"/>
    <property type="match status" value="1"/>
</dbReference>
<organism evidence="2">
    <name type="scientific">marine sediment metagenome</name>
    <dbReference type="NCBI Taxonomy" id="412755"/>
    <lineage>
        <taxon>unclassified sequences</taxon>
        <taxon>metagenomes</taxon>
        <taxon>ecological metagenomes</taxon>
    </lineage>
</organism>
<dbReference type="PIRSF" id="PIRSF031900">
    <property type="entry name" value="UCP031900"/>
    <property type="match status" value="1"/>
</dbReference>
<protein>
    <recommendedName>
        <fullName evidence="1">Phytase-like domain-containing protein</fullName>
    </recommendedName>
</protein>
<proteinExistence type="predicted"/>
<feature type="domain" description="Phytase-like" evidence="1">
    <location>
        <begin position="37"/>
        <end position="273"/>
    </location>
</feature>
<dbReference type="InterPro" id="IPR014567">
    <property type="entry name" value="UCP031900"/>
</dbReference>
<dbReference type="AlphaFoldDB" id="A0A0F9Y529"/>
<reference evidence="2" key="1">
    <citation type="journal article" date="2015" name="Nature">
        <title>Complex archaea that bridge the gap between prokaryotes and eukaryotes.</title>
        <authorList>
            <person name="Spang A."/>
            <person name="Saw J.H."/>
            <person name="Jorgensen S.L."/>
            <person name="Zaremba-Niedzwiedzka K."/>
            <person name="Martijn J."/>
            <person name="Lind A.E."/>
            <person name="van Eijk R."/>
            <person name="Schleper C."/>
            <person name="Guy L."/>
            <person name="Ettema T.J."/>
        </authorList>
    </citation>
    <scope>NUCLEOTIDE SEQUENCE</scope>
</reference>
<evidence type="ECO:0000259" key="1">
    <source>
        <dbReference type="Pfam" id="PF13449"/>
    </source>
</evidence>
<dbReference type="InterPro" id="IPR027372">
    <property type="entry name" value="Phytase-like_dom"/>
</dbReference>
<dbReference type="InterPro" id="IPR011042">
    <property type="entry name" value="6-blade_b-propeller_TolB-like"/>
</dbReference>
<dbReference type="EMBL" id="LAZR01000045">
    <property type="protein sequence ID" value="KKN99733.1"/>
    <property type="molecule type" value="Genomic_DNA"/>
</dbReference>
<dbReference type="Pfam" id="PF13449">
    <property type="entry name" value="Phytase-like"/>
    <property type="match status" value="1"/>
</dbReference>
<accession>A0A0F9Y529</accession>
<comment type="caution">
    <text evidence="2">The sequence shown here is derived from an EMBL/GenBank/DDBJ whole genome shotgun (WGS) entry which is preliminary data.</text>
</comment>